<dbReference type="Proteomes" id="UP001371224">
    <property type="component" value="Unassembled WGS sequence"/>
</dbReference>
<name>A0ABU8L5Z0_9MICO</name>
<dbReference type="EMBL" id="JBBDGM010000001">
    <property type="protein sequence ID" value="MEJ1086728.1"/>
    <property type="molecule type" value="Genomic_DNA"/>
</dbReference>
<keyword evidence="2" id="KW-1185">Reference proteome</keyword>
<accession>A0ABU8L5Z0</accession>
<organism evidence="1 2">
    <name type="scientific">Microbacterium bandirmense</name>
    <dbReference type="NCBI Taxonomy" id="3122050"/>
    <lineage>
        <taxon>Bacteria</taxon>
        <taxon>Bacillati</taxon>
        <taxon>Actinomycetota</taxon>
        <taxon>Actinomycetes</taxon>
        <taxon>Micrococcales</taxon>
        <taxon>Microbacteriaceae</taxon>
        <taxon>Microbacterium</taxon>
    </lineage>
</organism>
<proteinExistence type="predicted"/>
<evidence type="ECO:0000313" key="1">
    <source>
        <dbReference type="EMBL" id="MEJ1086728.1"/>
    </source>
</evidence>
<comment type="caution">
    <text evidence="1">The sequence shown here is derived from an EMBL/GenBank/DDBJ whole genome shotgun (WGS) entry which is preliminary data.</text>
</comment>
<dbReference type="RefSeq" id="WP_337330412.1">
    <property type="nucleotide sequence ID" value="NZ_JBBDGM010000001.1"/>
</dbReference>
<evidence type="ECO:0000313" key="2">
    <source>
        <dbReference type="Proteomes" id="UP001371224"/>
    </source>
</evidence>
<sequence length="211" mass="23525">MTHDSAPSLLALHAVRCLGFADTVMIANRAGIGYDATVELLRDAERHRWVRRDAFAGLDGWSLTESGRVENQRQLADERAGADPDDTVGSVYSDFLPLNARFVSACTDWQLRPTSEDRLAANDHADAGWDARVFGELEALSGALTPLVARLTDMLTRFAGYDTRFEAARSRAQGGQNEWVDRSDIDSCHRVWFQLHEDLLATLGFDRRTEV</sequence>
<reference evidence="1 2" key="1">
    <citation type="submission" date="2024-02" db="EMBL/GenBank/DDBJ databases">
        <authorList>
            <person name="Saticioglu I.B."/>
        </authorList>
    </citation>
    <scope>NUCLEOTIDE SEQUENCE [LARGE SCALE GENOMIC DNA]</scope>
    <source>
        <strain evidence="1 2">Mu-80</strain>
    </source>
</reference>
<protein>
    <submittedName>
        <fullName evidence="1">Transcriptional regulator</fullName>
    </submittedName>
</protein>
<gene>
    <name evidence="1" type="ORF">WDU99_00175</name>
</gene>